<name>A0A6J4PKE0_9ACTN</name>
<organism evidence="2">
    <name type="scientific">uncultured Rubrobacteraceae bacterium</name>
    <dbReference type="NCBI Taxonomy" id="349277"/>
    <lineage>
        <taxon>Bacteria</taxon>
        <taxon>Bacillati</taxon>
        <taxon>Actinomycetota</taxon>
        <taxon>Rubrobacteria</taxon>
        <taxon>Rubrobacterales</taxon>
        <taxon>Rubrobacteraceae</taxon>
        <taxon>environmental samples</taxon>
    </lineage>
</organism>
<feature type="compositionally biased region" description="Basic and acidic residues" evidence="1">
    <location>
        <begin position="7"/>
        <end position="30"/>
    </location>
</feature>
<feature type="compositionally biased region" description="Basic and acidic residues" evidence="1">
    <location>
        <begin position="80"/>
        <end position="89"/>
    </location>
</feature>
<dbReference type="AlphaFoldDB" id="A0A6J4PKE0"/>
<sequence length="177" mass="19357">AAGLPGDRAERPAGDRHKLGQDVGDGDVHHSQRHTLLVRAHLRADTRRGCRTLSRARPLEVGVPAHREPAAAGSGLLYGDIERDPDPRTHTAARRHATRSKPGSLRHHHGDEPRDRDDHTPPRPKPLRGERDLRHVGPAGGEGGAPERAGAALRPLRRDLRPGPGPGLYRRLRRCSV</sequence>
<evidence type="ECO:0000313" key="2">
    <source>
        <dbReference type="EMBL" id="CAA9418798.1"/>
    </source>
</evidence>
<proteinExistence type="predicted"/>
<feature type="compositionally biased region" description="Basic and acidic residues" evidence="1">
    <location>
        <begin position="109"/>
        <end position="135"/>
    </location>
</feature>
<feature type="non-terminal residue" evidence="2">
    <location>
        <position position="1"/>
    </location>
</feature>
<feature type="region of interest" description="Disordered" evidence="1">
    <location>
        <begin position="61"/>
        <end position="177"/>
    </location>
</feature>
<dbReference type="EMBL" id="CADCUV010000105">
    <property type="protein sequence ID" value="CAA9418798.1"/>
    <property type="molecule type" value="Genomic_DNA"/>
</dbReference>
<reference evidence="2" key="1">
    <citation type="submission" date="2020-02" db="EMBL/GenBank/DDBJ databases">
        <authorList>
            <person name="Meier V. D."/>
        </authorList>
    </citation>
    <scope>NUCLEOTIDE SEQUENCE</scope>
    <source>
        <strain evidence="2">AVDCRST_MAG22</strain>
    </source>
</reference>
<protein>
    <submittedName>
        <fullName evidence="2">TRAP-type C4-dicarboxylate transport system, large permease component</fullName>
    </submittedName>
</protein>
<gene>
    <name evidence="2" type="ORF">AVDCRST_MAG22-2409</name>
</gene>
<accession>A0A6J4PKE0</accession>
<evidence type="ECO:0000256" key="1">
    <source>
        <dbReference type="SAM" id="MobiDB-lite"/>
    </source>
</evidence>
<feature type="region of interest" description="Disordered" evidence="1">
    <location>
        <begin position="1"/>
        <end position="32"/>
    </location>
</feature>
<feature type="non-terminal residue" evidence="2">
    <location>
        <position position="177"/>
    </location>
</feature>
<feature type="compositionally biased region" description="Basic residues" evidence="1">
    <location>
        <begin position="91"/>
        <end position="108"/>
    </location>
</feature>